<dbReference type="Pfam" id="PF00294">
    <property type="entry name" value="PfkB"/>
    <property type="match status" value="1"/>
</dbReference>
<keyword evidence="2" id="KW-0808">Transferase</keyword>
<dbReference type="GO" id="GO:0004747">
    <property type="term" value="F:ribokinase activity"/>
    <property type="evidence" value="ECO:0007669"/>
    <property type="project" value="UniProtKB-EC"/>
</dbReference>
<reference evidence="2 3" key="1">
    <citation type="submission" date="2015-12" db="EMBL/GenBank/DDBJ databases">
        <title>Genome sequence of Streptomyces sp. G25.</title>
        <authorList>
            <person name="Poehlein A."/>
            <person name="Roettig A."/>
            <person name="Hiessl S."/>
            <person name="Hauschild P."/>
            <person name="Schauer J."/>
            <person name="Madkour M.H."/>
            <person name="Al-Ansari A.M."/>
            <person name="Almakishah N.H."/>
            <person name="Steinbuechel A."/>
            <person name="Daniel R."/>
        </authorList>
    </citation>
    <scope>NUCLEOTIDE SEQUENCE [LARGE SCALE GENOMIC DNA]</scope>
    <source>
        <strain evidence="3">G25(2015)</strain>
    </source>
</reference>
<dbReference type="AlphaFoldDB" id="A0A177HNZ5"/>
<feature type="domain" description="Carbohydrate kinase PfkB" evidence="1">
    <location>
        <begin position="8"/>
        <end position="105"/>
    </location>
</feature>
<gene>
    <name evidence="2" type="primary">rbsK_2</name>
    <name evidence="2" type="ORF">STSP_40770</name>
</gene>
<protein>
    <submittedName>
        <fullName evidence="2">Ribokinase</fullName>
        <ecNumber evidence="2">2.7.1.15</ecNumber>
    </submittedName>
</protein>
<keyword evidence="3" id="KW-1185">Reference proteome</keyword>
<dbReference type="EC" id="2.7.1.15" evidence="2"/>
<name>A0A177HNZ5_9ACTN</name>
<evidence type="ECO:0000259" key="1">
    <source>
        <dbReference type="Pfam" id="PF00294"/>
    </source>
</evidence>
<sequence length="112" mass="11895">MSQQQDDDVLVVGGSGVDTIVRVDSLPVPLADSVLVDPIEEWPGHTGGNVALGARALGLRVTLLGLIGDDWIGAQVRERLAKGDVEFAPVISHEGTRRAVNLVDPTGRRMSF</sequence>
<comment type="caution">
    <text evidence="2">The sequence shown here is derived from an EMBL/GenBank/DDBJ whole genome shotgun (WGS) entry which is preliminary data.</text>
</comment>
<evidence type="ECO:0000313" key="2">
    <source>
        <dbReference type="EMBL" id="OAH12731.1"/>
    </source>
</evidence>
<accession>A0A177HNZ5</accession>
<dbReference type="InterPro" id="IPR029056">
    <property type="entry name" value="Ribokinase-like"/>
</dbReference>
<dbReference type="Proteomes" id="UP000077381">
    <property type="component" value="Unassembled WGS sequence"/>
</dbReference>
<dbReference type="EMBL" id="LOHS01000088">
    <property type="protein sequence ID" value="OAH12731.1"/>
    <property type="molecule type" value="Genomic_DNA"/>
</dbReference>
<organism evidence="2 3">
    <name type="scientific">Streptomyces jeddahensis</name>
    <dbReference type="NCBI Taxonomy" id="1716141"/>
    <lineage>
        <taxon>Bacteria</taxon>
        <taxon>Bacillati</taxon>
        <taxon>Actinomycetota</taxon>
        <taxon>Actinomycetes</taxon>
        <taxon>Kitasatosporales</taxon>
        <taxon>Streptomycetaceae</taxon>
        <taxon>Streptomyces</taxon>
    </lineage>
</organism>
<dbReference type="SUPFAM" id="SSF53613">
    <property type="entry name" value="Ribokinase-like"/>
    <property type="match status" value="1"/>
</dbReference>
<keyword evidence="2" id="KW-0418">Kinase</keyword>
<dbReference type="STRING" id="1716141.STSP_40770"/>
<dbReference type="InterPro" id="IPR011611">
    <property type="entry name" value="PfkB_dom"/>
</dbReference>
<dbReference type="PATRIC" id="fig|1716141.3.peg.4289"/>
<proteinExistence type="predicted"/>
<dbReference type="Gene3D" id="3.40.1190.20">
    <property type="match status" value="1"/>
</dbReference>
<evidence type="ECO:0000313" key="3">
    <source>
        <dbReference type="Proteomes" id="UP000077381"/>
    </source>
</evidence>